<accession>A0ABT1YWU8</accession>
<dbReference type="SUPFAM" id="SSF140566">
    <property type="entry name" value="FlgN-like"/>
    <property type="match status" value="1"/>
</dbReference>
<evidence type="ECO:0000313" key="3">
    <source>
        <dbReference type="Proteomes" id="UP001165396"/>
    </source>
</evidence>
<evidence type="ECO:0000313" key="2">
    <source>
        <dbReference type="EMBL" id="MCR8825354.1"/>
    </source>
</evidence>
<dbReference type="Proteomes" id="UP001165396">
    <property type="component" value="Unassembled WGS sequence"/>
</dbReference>
<evidence type="ECO:0000256" key="1">
    <source>
        <dbReference type="SAM" id="MobiDB-lite"/>
    </source>
</evidence>
<keyword evidence="3" id="KW-1185">Reference proteome</keyword>
<gene>
    <name evidence="2" type="ORF">NTA49_02265</name>
</gene>
<evidence type="ECO:0008006" key="4">
    <source>
        <dbReference type="Google" id="ProtNLM"/>
    </source>
</evidence>
<dbReference type="RefSeq" id="WP_258293024.1">
    <property type="nucleotide sequence ID" value="NZ_JANKJG010000001.1"/>
</dbReference>
<dbReference type="InterPro" id="IPR036679">
    <property type="entry name" value="FlgN-like_sf"/>
</dbReference>
<protein>
    <recommendedName>
        <fullName evidence="4">FlgN protein</fullName>
    </recommendedName>
</protein>
<dbReference type="Gene3D" id="1.20.58.300">
    <property type="entry name" value="FlgN-like"/>
    <property type="match status" value="1"/>
</dbReference>
<organism evidence="2 3">
    <name type="scientific">Pseudosulfitobacter koreensis</name>
    <dbReference type="NCBI Taxonomy" id="2968472"/>
    <lineage>
        <taxon>Bacteria</taxon>
        <taxon>Pseudomonadati</taxon>
        <taxon>Pseudomonadota</taxon>
        <taxon>Alphaproteobacteria</taxon>
        <taxon>Rhodobacterales</taxon>
        <taxon>Roseobacteraceae</taxon>
        <taxon>Pseudosulfitobacter</taxon>
    </lineage>
</organism>
<feature type="region of interest" description="Disordered" evidence="1">
    <location>
        <begin position="99"/>
        <end position="119"/>
    </location>
</feature>
<name>A0ABT1YWU8_9RHOB</name>
<sequence length="119" mass="13205">MKDEPTEDALNALNDLLDQERQALLEGNLDRIARTLDLKQSLIAQLDAQDVTDRPSLEALQAKVARNQSLLTAALDGLRAVTRRLATMRRIRSSLDTYDSHGQKNAIALAPTRSVEKRA</sequence>
<dbReference type="EMBL" id="JANKJG010000001">
    <property type="protein sequence ID" value="MCR8825354.1"/>
    <property type="molecule type" value="Genomic_DNA"/>
</dbReference>
<reference evidence="2" key="1">
    <citation type="submission" date="2022-07" db="EMBL/GenBank/DDBJ databases">
        <title>Pseudosulfitobacter sp. strain AP-MA-4, whole genome sequence.</title>
        <authorList>
            <person name="Jiang Y."/>
        </authorList>
    </citation>
    <scope>NUCLEOTIDE SEQUENCE</scope>
    <source>
        <strain evidence="2">AP-MA-4</strain>
    </source>
</reference>
<proteinExistence type="predicted"/>
<comment type="caution">
    <text evidence="2">The sequence shown here is derived from an EMBL/GenBank/DDBJ whole genome shotgun (WGS) entry which is preliminary data.</text>
</comment>